<dbReference type="EMBL" id="FOHE01000001">
    <property type="protein sequence ID" value="SES63231.1"/>
    <property type="molecule type" value="Genomic_DNA"/>
</dbReference>
<dbReference type="STRING" id="930131.SAMN05216389_101162"/>
<keyword evidence="1" id="KW-0812">Transmembrane</keyword>
<proteinExistence type="predicted"/>
<organism evidence="2 3">
    <name type="scientific">Oceanobacillus limi</name>
    <dbReference type="NCBI Taxonomy" id="930131"/>
    <lineage>
        <taxon>Bacteria</taxon>
        <taxon>Bacillati</taxon>
        <taxon>Bacillota</taxon>
        <taxon>Bacilli</taxon>
        <taxon>Bacillales</taxon>
        <taxon>Bacillaceae</taxon>
        <taxon>Oceanobacillus</taxon>
    </lineage>
</organism>
<feature type="transmembrane region" description="Helical" evidence="1">
    <location>
        <begin position="44"/>
        <end position="63"/>
    </location>
</feature>
<keyword evidence="1" id="KW-1133">Transmembrane helix</keyword>
<evidence type="ECO:0000313" key="2">
    <source>
        <dbReference type="EMBL" id="SES63231.1"/>
    </source>
</evidence>
<accession>A0A1H9Y346</accession>
<dbReference type="AlphaFoldDB" id="A0A1H9Y346"/>
<feature type="transmembrane region" description="Helical" evidence="1">
    <location>
        <begin position="21"/>
        <end position="38"/>
    </location>
</feature>
<dbReference type="OrthoDB" id="2974189at2"/>
<dbReference type="RefSeq" id="WP_090865814.1">
    <property type="nucleotide sequence ID" value="NZ_FOHE01000001.1"/>
</dbReference>
<protein>
    <submittedName>
        <fullName evidence="2">Uncharacterized protein</fullName>
    </submittedName>
</protein>
<name>A0A1H9Y346_9BACI</name>
<reference evidence="2 3" key="1">
    <citation type="submission" date="2016-10" db="EMBL/GenBank/DDBJ databases">
        <authorList>
            <person name="de Groot N.N."/>
        </authorList>
    </citation>
    <scope>NUCLEOTIDE SEQUENCE [LARGE SCALE GENOMIC DNA]</scope>
    <source>
        <strain evidence="2 3">IBRC-M 10780</strain>
    </source>
</reference>
<evidence type="ECO:0000313" key="3">
    <source>
        <dbReference type="Proteomes" id="UP000198618"/>
    </source>
</evidence>
<gene>
    <name evidence="2" type="ORF">SAMN05216389_101162</name>
</gene>
<keyword evidence="1" id="KW-0472">Membrane</keyword>
<sequence length="81" mass="9668">MLKERVIEFLLNETKYKVEKFVLFIFFWLLVLYLVIGFHISLIAVFITVLSFGLFISFLKILWYNRKKGIKTRGIIGLAFF</sequence>
<evidence type="ECO:0000256" key="1">
    <source>
        <dbReference type="SAM" id="Phobius"/>
    </source>
</evidence>
<dbReference type="Proteomes" id="UP000198618">
    <property type="component" value="Unassembled WGS sequence"/>
</dbReference>
<keyword evidence="3" id="KW-1185">Reference proteome</keyword>